<dbReference type="SUPFAM" id="SSF49899">
    <property type="entry name" value="Concanavalin A-like lectins/glucanases"/>
    <property type="match status" value="1"/>
</dbReference>
<dbReference type="OrthoDB" id="10030431at2759"/>
<proteinExistence type="predicted"/>
<gene>
    <name evidence="1" type="ORF">OFUS_LOCUS14924</name>
</gene>
<dbReference type="AlphaFoldDB" id="A0A8J1XS00"/>
<dbReference type="Proteomes" id="UP000749559">
    <property type="component" value="Unassembled WGS sequence"/>
</dbReference>
<dbReference type="EMBL" id="CAIIXF020000007">
    <property type="protein sequence ID" value="CAH1789593.1"/>
    <property type="molecule type" value="Genomic_DNA"/>
</dbReference>
<organism evidence="1 2">
    <name type="scientific">Owenia fusiformis</name>
    <name type="common">Polychaete worm</name>
    <dbReference type="NCBI Taxonomy" id="6347"/>
    <lineage>
        <taxon>Eukaryota</taxon>
        <taxon>Metazoa</taxon>
        <taxon>Spiralia</taxon>
        <taxon>Lophotrochozoa</taxon>
        <taxon>Annelida</taxon>
        <taxon>Polychaeta</taxon>
        <taxon>Sedentaria</taxon>
        <taxon>Canalipalpata</taxon>
        <taxon>Sabellida</taxon>
        <taxon>Oweniida</taxon>
        <taxon>Oweniidae</taxon>
        <taxon>Owenia</taxon>
    </lineage>
</organism>
<protein>
    <submittedName>
        <fullName evidence="1">Uncharacterized protein</fullName>
    </submittedName>
</protein>
<sequence length="832" mass="92445">MDRWKMEFRILSIGVLWIFVGVVSAARMGVINVVKECKETGQFLPNPHKPYSYYHCVHPGVAVDMKCPGGTAYCEEEPPCGCMAYKIYTHNTISKNEQDKNIPFEPIFRKYTVDTIDVDDNTPTKPGIQEERRDIVYTGFPILSPRKVNDKIKVQVFEKDRKATYFEPGKNSIVDNKDDGALNVRLQSSDTNGYPFPHEKPHPIVVEPNAKGAVVEQSNGFIEDREDPVNIYSRPLNEQGRGRMMPAPIPSNGCPNDPFMKTENVHKPLGVSKPYTTLRECQENCISMSSCIGIDYNKLPNVPNDDRCFFLFANSSVFSTVLNRCCDHYHRTTCKREQTTTESNAIDNFGGFGAGRQRTTTSGPFSPFTTAATITNGPFSVRPPFQARTTTLDSNSAFGSSITRQPGERSSTSNPVPNNDETTIPDSGCPYIFQKFENKAHPFGINISSTNEEGGSEACKRWCLVRPYCVGVDFDLNTNTCYYHRLVEDVLVKDSIGVMHFRKGHCSPPLRCWEMEASITDLSMTTVTDPSTRQIQCQTMCFVEENVIERVIRRGCLDPSIDSAVGCTVMPEDPSSIKCFCDTDRCNGLSVLALSSQLLHLPLNGDMSDHSGTDLHGAATPGYEEPTFTCFDKIVNCSAYFNGRSCISIPQLSQQQWGVVSANGSVSGQASFAIWFKRFPVSPGNQIRGIFGNSVDSAPPSWRIQGSESARFIEAGVSTIYGQTNDPLGDYAHIEAKANDWHLVVMTYDDHTDLSVTPPRLPTLKLFLDGVEQDGNSRRDNGTILVLDQYVGVGCVQLNNFTGFIDEVRIFNTPLRQEDIAGLLSMKDTKNI</sequence>
<dbReference type="InterPro" id="IPR013320">
    <property type="entry name" value="ConA-like_dom_sf"/>
</dbReference>
<comment type="caution">
    <text evidence="1">The sequence shown here is derived from an EMBL/GenBank/DDBJ whole genome shotgun (WGS) entry which is preliminary data.</text>
</comment>
<dbReference type="Pfam" id="PF13385">
    <property type="entry name" value="Laminin_G_3"/>
    <property type="match status" value="1"/>
</dbReference>
<dbReference type="PROSITE" id="PS50948">
    <property type="entry name" value="PAN"/>
    <property type="match status" value="1"/>
</dbReference>
<evidence type="ECO:0000313" key="2">
    <source>
        <dbReference type="Proteomes" id="UP000749559"/>
    </source>
</evidence>
<dbReference type="Gene3D" id="3.50.4.10">
    <property type="entry name" value="Hepatocyte Growth Factor"/>
    <property type="match status" value="2"/>
</dbReference>
<name>A0A8J1XS00_OWEFU</name>
<reference evidence="1" key="1">
    <citation type="submission" date="2022-03" db="EMBL/GenBank/DDBJ databases">
        <authorList>
            <person name="Martin C."/>
        </authorList>
    </citation>
    <scope>NUCLEOTIDE SEQUENCE</scope>
</reference>
<keyword evidence="2" id="KW-1185">Reference proteome</keyword>
<accession>A0A8J1XS00</accession>
<evidence type="ECO:0000313" key="1">
    <source>
        <dbReference type="EMBL" id="CAH1789593.1"/>
    </source>
</evidence>
<dbReference type="InterPro" id="IPR003609">
    <property type="entry name" value="Pan_app"/>
</dbReference>
<dbReference type="Gene3D" id="2.60.120.200">
    <property type="match status" value="1"/>
</dbReference>